<sequence>LKTQWPMLLVQWDQLEGEIAVMAWDQDCDPIPLDLDSSLPEPALEIKLGREFHVPSIMPTAFYHLSHLSIGHLLHVPRDVVQQCTADWNLLTAANLICLIMGKEGLLMVALLMLILDCYNDETMKTCRGCRRLEMVEQIHWECKCMLDVLLTLYQCLMMEPSLLSPMCETCSRIIKNQLRKMCQTLWTMLPLLFQLEV</sequence>
<feature type="non-terminal residue" evidence="1">
    <location>
        <position position="1"/>
    </location>
</feature>
<dbReference type="EMBL" id="JABBWG010000047">
    <property type="protein sequence ID" value="KAG1806196.1"/>
    <property type="molecule type" value="Genomic_DNA"/>
</dbReference>
<organism evidence="1 2">
    <name type="scientific">Suillus subaureus</name>
    <dbReference type="NCBI Taxonomy" id="48587"/>
    <lineage>
        <taxon>Eukaryota</taxon>
        <taxon>Fungi</taxon>
        <taxon>Dikarya</taxon>
        <taxon>Basidiomycota</taxon>
        <taxon>Agaricomycotina</taxon>
        <taxon>Agaricomycetes</taxon>
        <taxon>Agaricomycetidae</taxon>
        <taxon>Boletales</taxon>
        <taxon>Suillineae</taxon>
        <taxon>Suillaceae</taxon>
        <taxon>Suillus</taxon>
    </lineage>
</organism>
<comment type="caution">
    <text evidence="1">The sequence shown here is derived from an EMBL/GenBank/DDBJ whole genome shotgun (WGS) entry which is preliminary data.</text>
</comment>
<dbReference type="Proteomes" id="UP000807769">
    <property type="component" value="Unassembled WGS sequence"/>
</dbReference>
<evidence type="ECO:0000313" key="1">
    <source>
        <dbReference type="EMBL" id="KAG1806196.1"/>
    </source>
</evidence>
<dbReference type="RefSeq" id="XP_041187705.1">
    <property type="nucleotide sequence ID" value="XM_041331700.1"/>
</dbReference>
<proteinExistence type="predicted"/>
<dbReference type="OrthoDB" id="3218112at2759"/>
<protein>
    <submittedName>
        <fullName evidence="1">Uncharacterized protein</fullName>
    </submittedName>
</protein>
<accession>A0A9P7J6U2</accession>
<dbReference type="AlphaFoldDB" id="A0A9P7J6U2"/>
<keyword evidence="2" id="KW-1185">Reference proteome</keyword>
<reference evidence="1" key="1">
    <citation type="journal article" date="2020" name="New Phytol.">
        <title>Comparative genomics reveals dynamic genome evolution in host specialist ectomycorrhizal fungi.</title>
        <authorList>
            <person name="Lofgren L.A."/>
            <person name="Nguyen N.H."/>
            <person name="Vilgalys R."/>
            <person name="Ruytinx J."/>
            <person name="Liao H.L."/>
            <person name="Branco S."/>
            <person name="Kuo A."/>
            <person name="LaButti K."/>
            <person name="Lipzen A."/>
            <person name="Andreopoulos W."/>
            <person name="Pangilinan J."/>
            <person name="Riley R."/>
            <person name="Hundley H."/>
            <person name="Na H."/>
            <person name="Barry K."/>
            <person name="Grigoriev I.V."/>
            <person name="Stajich J.E."/>
            <person name="Kennedy P.G."/>
        </authorList>
    </citation>
    <scope>NUCLEOTIDE SEQUENCE</scope>
    <source>
        <strain evidence="1">MN1</strain>
    </source>
</reference>
<gene>
    <name evidence="1" type="ORF">BJ212DRAFT_1282743</name>
</gene>
<name>A0A9P7J6U2_9AGAM</name>
<evidence type="ECO:0000313" key="2">
    <source>
        <dbReference type="Proteomes" id="UP000807769"/>
    </source>
</evidence>
<dbReference type="GeneID" id="64625717"/>